<sequence length="687" mass="76295">MVELDRAEWSEKTDLFLMFMLATVGLGNVYAFPYAIYTNRFGAYLILYLLFLVVVGQPLYLLEATMGQFSSCGPLHVFSCFPLAKGLGLSMCLLAAMRTMDAGLVLTQGMLYWVGSFTPRMPWMTCDAAWGADLPTCYVRSTGIRLCEPTMKALVEEKAALNVTDENRLHAVPMLYENKVVFLIYEYYISHLQGCVLANQSSAEQYYTNRILNRGPKTVSRDLMYCSAAVWLLLFLAALNIRNFMWLVILTLFLFFTIQKNGAGRGIYAMLHVPEDAFYDLTVWHNAAADVLGSLGIATGAIFVFASFNPLRTPIKSVVQGVIAMDLATSLVSACLIFSVLGNLAVITGQSVEKYVRGGSTKMFFMLISEYIGEANYPQLFASLFTLTLLQLGLCQGVAGLWTLVTCLTDEFPSLRPLTGSLIGAFCMVGFVASLPYATPYGYLIALLINRFAVQIPVLLVACMETLSFVWGYGVDRLLFDIKFMEEGPLSSYWIRCWSLWTPCALLGVLVATFAALQDFVYDLESHYNVQAKLACQFLLVGSLCGIPVLLMSWLFENNLDVNLSLLPCAHWGPREAIYFRAYHEAIKHSDLPAQKKVHKTDRKETVAERFTLYLVHHSPKYMGRFIKGTDNPQGYAPDANQAGANPYAAGYPTGYDPYAAGYPAGYDPAYQQGYYQGYPAGYSTAG</sequence>
<keyword evidence="2" id="KW-1185">Reference proteome</keyword>
<evidence type="ECO:0000313" key="2">
    <source>
        <dbReference type="Proteomes" id="UP000821845"/>
    </source>
</evidence>
<dbReference type="EMBL" id="CM023488">
    <property type="protein sequence ID" value="KAH6924039.1"/>
    <property type="molecule type" value="Genomic_DNA"/>
</dbReference>
<name>A0ACB7RU49_HYAAI</name>
<dbReference type="Proteomes" id="UP000821845">
    <property type="component" value="Chromosome 8"/>
</dbReference>
<proteinExistence type="predicted"/>
<evidence type="ECO:0000313" key="1">
    <source>
        <dbReference type="EMBL" id="KAH6924039.1"/>
    </source>
</evidence>
<organism evidence="1 2">
    <name type="scientific">Hyalomma asiaticum</name>
    <name type="common">Tick</name>
    <dbReference type="NCBI Taxonomy" id="266040"/>
    <lineage>
        <taxon>Eukaryota</taxon>
        <taxon>Metazoa</taxon>
        <taxon>Ecdysozoa</taxon>
        <taxon>Arthropoda</taxon>
        <taxon>Chelicerata</taxon>
        <taxon>Arachnida</taxon>
        <taxon>Acari</taxon>
        <taxon>Parasitiformes</taxon>
        <taxon>Ixodida</taxon>
        <taxon>Ixodoidea</taxon>
        <taxon>Ixodidae</taxon>
        <taxon>Hyalomminae</taxon>
        <taxon>Hyalomma</taxon>
    </lineage>
</organism>
<reference evidence="1" key="1">
    <citation type="submission" date="2020-05" db="EMBL/GenBank/DDBJ databases">
        <title>Large-scale comparative analyses of tick genomes elucidate their genetic diversity and vector capacities.</title>
        <authorList>
            <person name="Jia N."/>
            <person name="Wang J."/>
            <person name="Shi W."/>
            <person name="Du L."/>
            <person name="Sun Y."/>
            <person name="Zhan W."/>
            <person name="Jiang J."/>
            <person name="Wang Q."/>
            <person name="Zhang B."/>
            <person name="Ji P."/>
            <person name="Sakyi L.B."/>
            <person name="Cui X."/>
            <person name="Yuan T."/>
            <person name="Jiang B."/>
            <person name="Yang W."/>
            <person name="Lam T.T.-Y."/>
            <person name="Chang Q."/>
            <person name="Ding S."/>
            <person name="Wang X."/>
            <person name="Zhu J."/>
            <person name="Ruan X."/>
            <person name="Zhao L."/>
            <person name="Wei J."/>
            <person name="Que T."/>
            <person name="Du C."/>
            <person name="Cheng J."/>
            <person name="Dai P."/>
            <person name="Han X."/>
            <person name="Huang E."/>
            <person name="Gao Y."/>
            <person name="Liu J."/>
            <person name="Shao H."/>
            <person name="Ye R."/>
            <person name="Li L."/>
            <person name="Wei W."/>
            <person name="Wang X."/>
            <person name="Wang C."/>
            <person name="Yang T."/>
            <person name="Huo Q."/>
            <person name="Li W."/>
            <person name="Guo W."/>
            <person name="Chen H."/>
            <person name="Zhou L."/>
            <person name="Ni X."/>
            <person name="Tian J."/>
            <person name="Zhou Y."/>
            <person name="Sheng Y."/>
            <person name="Liu T."/>
            <person name="Pan Y."/>
            <person name="Xia L."/>
            <person name="Li J."/>
            <person name="Zhao F."/>
            <person name="Cao W."/>
        </authorList>
    </citation>
    <scope>NUCLEOTIDE SEQUENCE</scope>
    <source>
        <strain evidence="1">Hyas-2018</strain>
    </source>
</reference>
<gene>
    <name evidence="1" type="ORF">HPB50_010832</name>
</gene>
<accession>A0ACB7RU49</accession>
<protein>
    <submittedName>
        <fullName evidence="1">Uncharacterized protein</fullName>
    </submittedName>
</protein>
<comment type="caution">
    <text evidence="1">The sequence shown here is derived from an EMBL/GenBank/DDBJ whole genome shotgun (WGS) entry which is preliminary data.</text>
</comment>